<comment type="similarity">
    <text evidence="7">Belongs to the binding-protein-dependent transport system permease family.</text>
</comment>
<name>A0A9D1DHL0_9FIRM</name>
<feature type="transmembrane region" description="Helical" evidence="7">
    <location>
        <begin position="193"/>
        <end position="222"/>
    </location>
</feature>
<dbReference type="Proteomes" id="UP000824239">
    <property type="component" value="Unassembled WGS sequence"/>
</dbReference>
<keyword evidence="5 7" id="KW-1133">Transmembrane helix</keyword>
<dbReference type="PROSITE" id="PS50928">
    <property type="entry name" value="ABC_TM1"/>
    <property type="match status" value="1"/>
</dbReference>
<feature type="domain" description="ABC transmembrane type-1" evidence="8">
    <location>
        <begin position="76"/>
        <end position="265"/>
    </location>
</feature>
<evidence type="ECO:0000256" key="6">
    <source>
        <dbReference type="ARBA" id="ARBA00023136"/>
    </source>
</evidence>
<comment type="caution">
    <text evidence="9">The sequence shown here is derived from an EMBL/GenBank/DDBJ whole genome shotgun (WGS) entry which is preliminary data.</text>
</comment>
<evidence type="ECO:0000256" key="7">
    <source>
        <dbReference type="RuleBase" id="RU363032"/>
    </source>
</evidence>
<organism evidence="9 10">
    <name type="scientific">Candidatus Avoscillospira avicola</name>
    <dbReference type="NCBI Taxonomy" id="2840706"/>
    <lineage>
        <taxon>Bacteria</taxon>
        <taxon>Bacillati</taxon>
        <taxon>Bacillota</taxon>
        <taxon>Clostridia</taxon>
        <taxon>Eubacteriales</taxon>
        <taxon>Oscillospiraceae</taxon>
        <taxon>Oscillospiraceae incertae sedis</taxon>
        <taxon>Candidatus Avoscillospira</taxon>
    </lineage>
</organism>
<feature type="transmembrane region" description="Helical" evidence="7">
    <location>
        <begin position="242"/>
        <end position="264"/>
    </location>
</feature>
<dbReference type="GO" id="GO:0005886">
    <property type="term" value="C:plasma membrane"/>
    <property type="evidence" value="ECO:0007669"/>
    <property type="project" value="UniProtKB-SubCell"/>
</dbReference>
<dbReference type="AlphaFoldDB" id="A0A9D1DHL0"/>
<dbReference type="PANTHER" id="PTHR43386">
    <property type="entry name" value="OLIGOPEPTIDE TRANSPORT SYSTEM PERMEASE PROTEIN APPC"/>
    <property type="match status" value="1"/>
</dbReference>
<dbReference type="InterPro" id="IPR050366">
    <property type="entry name" value="BP-dependent_transpt_permease"/>
</dbReference>
<reference evidence="9" key="2">
    <citation type="journal article" date="2021" name="PeerJ">
        <title>Extensive microbial diversity within the chicken gut microbiome revealed by metagenomics and culture.</title>
        <authorList>
            <person name="Gilroy R."/>
            <person name="Ravi A."/>
            <person name="Getino M."/>
            <person name="Pursley I."/>
            <person name="Horton D.L."/>
            <person name="Alikhan N.F."/>
            <person name="Baker D."/>
            <person name="Gharbi K."/>
            <person name="Hall N."/>
            <person name="Watson M."/>
            <person name="Adriaenssens E.M."/>
            <person name="Foster-Nyarko E."/>
            <person name="Jarju S."/>
            <person name="Secka A."/>
            <person name="Antonio M."/>
            <person name="Oren A."/>
            <person name="Chaudhuri R.R."/>
            <person name="La Ragione R."/>
            <person name="Hildebrand F."/>
            <person name="Pallen M.J."/>
        </authorList>
    </citation>
    <scope>NUCLEOTIDE SEQUENCE</scope>
    <source>
        <strain evidence="9">ChiBcec15-4380</strain>
    </source>
</reference>
<keyword evidence="2 7" id="KW-0813">Transport</keyword>
<reference evidence="9" key="1">
    <citation type="submission" date="2020-10" db="EMBL/GenBank/DDBJ databases">
        <authorList>
            <person name="Gilroy R."/>
        </authorList>
    </citation>
    <scope>NUCLEOTIDE SEQUENCE</scope>
    <source>
        <strain evidence="9">ChiBcec15-4380</strain>
    </source>
</reference>
<evidence type="ECO:0000259" key="8">
    <source>
        <dbReference type="PROSITE" id="PS50928"/>
    </source>
</evidence>
<evidence type="ECO:0000256" key="2">
    <source>
        <dbReference type="ARBA" id="ARBA00022448"/>
    </source>
</evidence>
<evidence type="ECO:0000256" key="5">
    <source>
        <dbReference type="ARBA" id="ARBA00022989"/>
    </source>
</evidence>
<keyword evidence="6 7" id="KW-0472">Membrane</keyword>
<keyword evidence="3" id="KW-1003">Cell membrane</keyword>
<evidence type="ECO:0000313" key="10">
    <source>
        <dbReference type="Proteomes" id="UP000824239"/>
    </source>
</evidence>
<evidence type="ECO:0000256" key="1">
    <source>
        <dbReference type="ARBA" id="ARBA00004651"/>
    </source>
</evidence>
<dbReference type="InterPro" id="IPR035906">
    <property type="entry name" value="MetI-like_sf"/>
</dbReference>
<dbReference type="SUPFAM" id="SSF161098">
    <property type="entry name" value="MetI-like"/>
    <property type="match status" value="1"/>
</dbReference>
<gene>
    <name evidence="9" type="ORF">IAA53_05590</name>
</gene>
<feature type="transmembrane region" description="Helical" evidence="7">
    <location>
        <begin position="78"/>
        <end position="106"/>
    </location>
</feature>
<sequence>MGAKAVLKILFSRKATAIAAIFILVLILVAVFADVLAPYGLNEQDLRHQKETPSAAHLLGTDNYGRDVLSRLIYGSRISLVVAFVSVVVAGVAGSVIGLIAGYVGGVVDGIIMRLTDALMAFPTIVFALGIAAALGQSTTNLVIAIGVSTIPPYIRTIRGEVMKVRSQTYIKASKVIGASVPRQLFSHILPNCVAPVIVTASVGLGGAIMTEATLSFLGMGIRTPDTSWGVMVSDGFEFITSAPHLAIIPGVAIALVVLAFNFLGDGLRDALDPHVRGTL</sequence>
<dbReference type="CDD" id="cd06261">
    <property type="entry name" value="TM_PBP2"/>
    <property type="match status" value="1"/>
</dbReference>
<evidence type="ECO:0000256" key="4">
    <source>
        <dbReference type="ARBA" id="ARBA00022692"/>
    </source>
</evidence>
<evidence type="ECO:0000313" key="9">
    <source>
        <dbReference type="EMBL" id="HIR50743.1"/>
    </source>
</evidence>
<protein>
    <submittedName>
        <fullName evidence="9">ABC transporter permease</fullName>
    </submittedName>
</protein>
<proteinExistence type="inferred from homology"/>
<accession>A0A9D1DHL0</accession>
<dbReference type="EMBL" id="DVHE01000046">
    <property type="protein sequence ID" value="HIR50743.1"/>
    <property type="molecule type" value="Genomic_DNA"/>
</dbReference>
<keyword evidence="4 7" id="KW-0812">Transmembrane</keyword>
<dbReference type="Pfam" id="PF12911">
    <property type="entry name" value="OppC_N"/>
    <property type="match status" value="1"/>
</dbReference>
<dbReference type="InterPro" id="IPR000515">
    <property type="entry name" value="MetI-like"/>
</dbReference>
<comment type="subcellular location">
    <subcellularLocation>
        <location evidence="1 7">Cell membrane</location>
        <topology evidence="1 7">Multi-pass membrane protein</topology>
    </subcellularLocation>
</comment>
<dbReference type="PANTHER" id="PTHR43386:SF1">
    <property type="entry name" value="D,D-DIPEPTIDE TRANSPORT SYSTEM PERMEASE PROTEIN DDPC-RELATED"/>
    <property type="match status" value="1"/>
</dbReference>
<evidence type="ECO:0000256" key="3">
    <source>
        <dbReference type="ARBA" id="ARBA00022475"/>
    </source>
</evidence>
<feature type="transmembrane region" description="Helical" evidence="7">
    <location>
        <begin position="118"/>
        <end position="136"/>
    </location>
</feature>
<dbReference type="Pfam" id="PF00528">
    <property type="entry name" value="BPD_transp_1"/>
    <property type="match status" value="1"/>
</dbReference>
<dbReference type="Gene3D" id="1.10.3720.10">
    <property type="entry name" value="MetI-like"/>
    <property type="match status" value="1"/>
</dbReference>
<dbReference type="InterPro" id="IPR025966">
    <property type="entry name" value="OppC_N"/>
</dbReference>
<dbReference type="GO" id="GO:0055085">
    <property type="term" value="P:transmembrane transport"/>
    <property type="evidence" value="ECO:0007669"/>
    <property type="project" value="InterPro"/>
</dbReference>